<organism evidence="8 9">
    <name type="scientific">Dictyobacter aurantiacus</name>
    <dbReference type="NCBI Taxonomy" id="1936993"/>
    <lineage>
        <taxon>Bacteria</taxon>
        <taxon>Bacillati</taxon>
        <taxon>Chloroflexota</taxon>
        <taxon>Ktedonobacteria</taxon>
        <taxon>Ktedonobacterales</taxon>
        <taxon>Dictyobacteraceae</taxon>
        <taxon>Dictyobacter</taxon>
    </lineage>
</organism>
<dbReference type="Pfam" id="PF03706">
    <property type="entry name" value="LPG_synthase_TM"/>
    <property type="match status" value="1"/>
</dbReference>
<feature type="transmembrane region" description="Helical" evidence="7">
    <location>
        <begin position="326"/>
        <end position="342"/>
    </location>
</feature>
<keyword evidence="4 7" id="KW-1133">Transmembrane helix</keyword>
<evidence type="ECO:0000256" key="1">
    <source>
        <dbReference type="ARBA" id="ARBA00004651"/>
    </source>
</evidence>
<dbReference type="AlphaFoldDB" id="A0A401Z829"/>
<feature type="transmembrane region" description="Helical" evidence="7">
    <location>
        <begin position="42"/>
        <end position="65"/>
    </location>
</feature>
<keyword evidence="3 7" id="KW-0812">Transmembrane</keyword>
<accession>A0A401Z829</accession>
<dbReference type="OrthoDB" id="5470260at2"/>
<protein>
    <submittedName>
        <fullName evidence="8">Uncharacterized protein</fullName>
    </submittedName>
</protein>
<dbReference type="Proteomes" id="UP000287224">
    <property type="component" value="Unassembled WGS sequence"/>
</dbReference>
<keyword evidence="5 7" id="KW-0472">Membrane</keyword>
<reference evidence="9" key="1">
    <citation type="submission" date="2018-12" db="EMBL/GenBank/DDBJ databases">
        <title>Tengunoibacter tsumagoiensis gen. nov., sp. nov., Dictyobacter kobayashii sp. nov., D. alpinus sp. nov., and D. joshuensis sp. nov. and description of Dictyobacteraceae fam. nov. within the order Ktedonobacterales isolated from Tengu-no-mugimeshi.</title>
        <authorList>
            <person name="Wang C.M."/>
            <person name="Zheng Y."/>
            <person name="Sakai Y."/>
            <person name="Toyoda A."/>
            <person name="Minakuchi Y."/>
            <person name="Abe K."/>
            <person name="Yokota A."/>
            <person name="Yabe S."/>
        </authorList>
    </citation>
    <scope>NUCLEOTIDE SEQUENCE [LARGE SCALE GENOMIC DNA]</scope>
    <source>
        <strain evidence="9">S-27</strain>
    </source>
</reference>
<dbReference type="PANTHER" id="PTHR40277:SF1">
    <property type="entry name" value="BLL5419 PROTEIN"/>
    <property type="match status" value="1"/>
</dbReference>
<dbReference type="EMBL" id="BIFQ01000001">
    <property type="protein sequence ID" value="GCE03014.1"/>
    <property type="molecule type" value="Genomic_DNA"/>
</dbReference>
<evidence type="ECO:0000313" key="9">
    <source>
        <dbReference type="Proteomes" id="UP000287224"/>
    </source>
</evidence>
<feature type="region of interest" description="Disordered" evidence="6">
    <location>
        <begin position="1"/>
        <end position="32"/>
    </location>
</feature>
<evidence type="ECO:0000256" key="6">
    <source>
        <dbReference type="SAM" id="MobiDB-lite"/>
    </source>
</evidence>
<gene>
    <name evidence="8" type="ORF">KDAU_03430</name>
</gene>
<feature type="transmembrane region" description="Helical" evidence="7">
    <location>
        <begin position="182"/>
        <end position="208"/>
    </location>
</feature>
<dbReference type="InterPro" id="IPR022791">
    <property type="entry name" value="L-PG_synthase/AglD"/>
</dbReference>
<evidence type="ECO:0000256" key="5">
    <source>
        <dbReference type="ARBA" id="ARBA00023136"/>
    </source>
</evidence>
<dbReference type="GO" id="GO:0005886">
    <property type="term" value="C:plasma membrane"/>
    <property type="evidence" value="ECO:0007669"/>
    <property type="project" value="UniProtKB-SubCell"/>
</dbReference>
<feature type="transmembrane region" description="Helical" evidence="7">
    <location>
        <begin position="158"/>
        <end position="176"/>
    </location>
</feature>
<sequence>MSIPLPETSMPPEEKNNVTSPPEIAAEGPPSPPRQRFKWLKFGLRLGCALVLLTFLFKSISWSIVLQKLQHLDDGEVVIGLIVGLIGVILSSYQWQSLLDGEGIHIDLRRLINLYLIGISFNHFLPTGMGGDVIKAYCVGKEGHNAAGSVSAVVMSRVTGFAGMLIISIPILIIYHQAFAPWIVGTFLLASLGICGGLVVVFFAVALLPTLIKGKWTSYRIVSSMFNIGMTLQKSLRQPRALCSAIVYGVLFHISAALNYYAFAMILHIQVPLPFYMVIIPFVSLAVVLPTTINGYGVRESAFIAIFASLHVDMSTAAALVLLMDAQGIFFALIGGAIYLFTHNRKGNTAQKTHLCRLTAD</sequence>
<feature type="transmembrane region" description="Helical" evidence="7">
    <location>
        <begin position="77"/>
        <end position="95"/>
    </location>
</feature>
<feature type="transmembrane region" description="Helical" evidence="7">
    <location>
        <begin position="269"/>
        <end position="289"/>
    </location>
</feature>
<evidence type="ECO:0000256" key="4">
    <source>
        <dbReference type="ARBA" id="ARBA00022989"/>
    </source>
</evidence>
<name>A0A401Z829_9CHLR</name>
<evidence type="ECO:0000256" key="3">
    <source>
        <dbReference type="ARBA" id="ARBA00022692"/>
    </source>
</evidence>
<comment type="subcellular location">
    <subcellularLocation>
        <location evidence="1">Cell membrane</location>
        <topology evidence="1">Multi-pass membrane protein</topology>
    </subcellularLocation>
</comment>
<evidence type="ECO:0000256" key="2">
    <source>
        <dbReference type="ARBA" id="ARBA00022475"/>
    </source>
</evidence>
<dbReference type="PANTHER" id="PTHR40277">
    <property type="entry name" value="BLL5419 PROTEIN"/>
    <property type="match status" value="1"/>
</dbReference>
<keyword evidence="2" id="KW-1003">Cell membrane</keyword>
<feature type="transmembrane region" description="Helical" evidence="7">
    <location>
        <begin position="241"/>
        <end position="263"/>
    </location>
</feature>
<keyword evidence="9" id="KW-1185">Reference proteome</keyword>
<evidence type="ECO:0000256" key="7">
    <source>
        <dbReference type="SAM" id="Phobius"/>
    </source>
</evidence>
<evidence type="ECO:0000313" key="8">
    <source>
        <dbReference type="EMBL" id="GCE03014.1"/>
    </source>
</evidence>
<dbReference type="RefSeq" id="WP_126594335.1">
    <property type="nucleotide sequence ID" value="NZ_BIFQ01000001.1"/>
</dbReference>
<comment type="caution">
    <text evidence="8">The sequence shown here is derived from an EMBL/GenBank/DDBJ whole genome shotgun (WGS) entry which is preliminary data.</text>
</comment>
<proteinExistence type="predicted"/>